<dbReference type="PATRIC" id="fig|1132509.6.peg.2996"/>
<dbReference type="GO" id="GO:0030976">
    <property type="term" value="F:thiamine pyrophosphate binding"/>
    <property type="evidence" value="ECO:0007669"/>
    <property type="project" value="InterPro"/>
</dbReference>
<dbReference type="GO" id="GO:0009097">
    <property type="term" value="P:isoleucine biosynthetic process"/>
    <property type="evidence" value="ECO:0007669"/>
    <property type="project" value="TreeGrafter"/>
</dbReference>
<evidence type="ECO:0000259" key="7">
    <source>
        <dbReference type="Pfam" id="PF02776"/>
    </source>
</evidence>
<dbReference type="PROSITE" id="PS00187">
    <property type="entry name" value="TPP_ENZYMES"/>
    <property type="match status" value="1"/>
</dbReference>
<name>M0LVU0_9EURY</name>
<evidence type="ECO:0000256" key="3">
    <source>
        <dbReference type="RuleBase" id="RU362132"/>
    </source>
</evidence>
<dbReference type="GO" id="GO:0044272">
    <property type="term" value="P:sulfur compound biosynthetic process"/>
    <property type="evidence" value="ECO:0007669"/>
    <property type="project" value="UniProtKB-ARBA"/>
</dbReference>
<dbReference type="Pfam" id="PF02776">
    <property type="entry name" value="TPP_enzyme_N"/>
    <property type="match status" value="1"/>
</dbReference>
<dbReference type="PANTHER" id="PTHR18968">
    <property type="entry name" value="THIAMINE PYROPHOSPHATE ENZYMES"/>
    <property type="match status" value="1"/>
</dbReference>
<dbReference type="GO" id="GO:0009099">
    <property type="term" value="P:L-valine biosynthetic process"/>
    <property type="evidence" value="ECO:0007669"/>
    <property type="project" value="TreeGrafter"/>
</dbReference>
<dbReference type="Pfam" id="PF02775">
    <property type="entry name" value="TPP_enzyme_C"/>
    <property type="match status" value="1"/>
</dbReference>
<dbReference type="eggNOG" id="arCOG03657">
    <property type="taxonomic scope" value="Archaea"/>
</dbReference>
<dbReference type="Proteomes" id="UP000011566">
    <property type="component" value="Unassembled WGS sequence"/>
</dbReference>
<gene>
    <name evidence="8" type="ORF">C447_12942</name>
</gene>
<feature type="domain" description="Thiamine pyrophosphate enzyme central" evidence="5">
    <location>
        <begin position="198"/>
        <end position="328"/>
    </location>
</feature>
<dbReference type="EC" id="2.2.1.6" evidence="8"/>
<feature type="domain" description="Thiamine pyrophosphate enzyme TPP-binding" evidence="6">
    <location>
        <begin position="398"/>
        <end position="545"/>
    </location>
</feature>
<dbReference type="GO" id="GO:0000287">
    <property type="term" value="F:magnesium ion binding"/>
    <property type="evidence" value="ECO:0007669"/>
    <property type="project" value="InterPro"/>
</dbReference>
<dbReference type="SUPFAM" id="SSF52518">
    <property type="entry name" value="Thiamin diphosphate-binding fold (THDP-binding)"/>
    <property type="match status" value="2"/>
</dbReference>
<comment type="similarity">
    <text evidence="1 3">Belongs to the TPP enzyme family.</text>
</comment>
<reference evidence="8 9" key="1">
    <citation type="journal article" date="2014" name="PLoS Genet.">
        <title>Phylogenetically driven sequencing of extremely halophilic archaea reveals strategies for static and dynamic osmo-response.</title>
        <authorList>
            <person name="Becker E.A."/>
            <person name="Seitzer P.M."/>
            <person name="Tritt A."/>
            <person name="Larsen D."/>
            <person name="Krusor M."/>
            <person name="Yao A.I."/>
            <person name="Wu D."/>
            <person name="Madern D."/>
            <person name="Eisen J.A."/>
            <person name="Darling A.E."/>
            <person name="Facciotti M.T."/>
        </authorList>
    </citation>
    <scope>NUCLEOTIDE SEQUENCE [LARGE SCALE GENOMIC DNA]</scope>
    <source>
        <strain evidence="8 9">100A6</strain>
    </source>
</reference>
<dbReference type="EMBL" id="AOMB01000035">
    <property type="protein sequence ID" value="EMA37278.1"/>
    <property type="molecule type" value="Genomic_DNA"/>
</dbReference>
<dbReference type="PANTHER" id="PTHR18968:SF164">
    <property type="entry name" value="PYRUVATE DECARBOXYLASE"/>
    <property type="match status" value="1"/>
</dbReference>
<evidence type="ECO:0000256" key="1">
    <source>
        <dbReference type="ARBA" id="ARBA00007812"/>
    </source>
</evidence>
<dbReference type="InterPro" id="IPR012000">
    <property type="entry name" value="Thiamin_PyroP_enz_cen_dom"/>
</dbReference>
<dbReference type="Gene3D" id="3.40.50.1220">
    <property type="entry name" value="TPP-binding domain"/>
    <property type="match status" value="1"/>
</dbReference>
<dbReference type="InterPro" id="IPR011766">
    <property type="entry name" value="TPP_enzyme_TPP-bd"/>
</dbReference>
<dbReference type="InterPro" id="IPR029061">
    <property type="entry name" value="THDP-binding"/>
</dbReference>
<keyword evidence="9" id="KW-1185">Reference proteome</keyword>
<dbReference type="AlphaFoldDB" id="M0LVU0"/>
<feature type="region of interest" description="Disordered" evidence="4">
    <location>
        <begin position="176"/>
        <end position="196"/>
    </location>
</feature>
<dbReference type="InterPro" id="IPR000399">
    <property type="entry name" value="TPP-bd_CS"/>
</dbReference>
<dbReference type="InterPro" id="IPR029035">
    <property type="entry name" value="DHS-like_NAD/FAD-binding_dom"/>
</dbReference>
<evidence type="ECO:0000313" key="9">
    <source>
        <dbReference type="Proteomes" id="UP000011566"/>
    </source>
</evidence>
<evidence type="ECO:0000256" key="2">
    <source>
        <dbReference type="ARBA" id="ARBA00023052"/>
    </source>
</evidence>
<protein>
    <submittedName>
        <fullName evidence="8">Acetolactate synthase catalytic subunit</fullName>
        <ecNumber evidence="8">2.2.1.6</ecNumber>
    </submittedName>
</protein>
<sequence>MLRSLTEGGVEYVFANFGTDHTPLIEAAARLRDAGEADAFPTFVPCPHEFVALSAAHGYAAASGEPQAVLVHVDVGTQNLGAAMHNAHRANAPVFVMAGLSPVSDAASLGGRDNPIHYAQDVFDQTAVVEEYCRWTKEYQPPADPDEVVRRGLERTMATPPGPAYLSFGREAFETRVPTTASRSPRRTRPAGADEQAVEELADRVQEADKPLVVTSDPVGGLADNGIDALVSFAEAAGAGVVERSPSALCFPRDHDLHVGFDAHDAFEHTDLLMLVETTVPWMPAETELPEDLTVVQIDTDPTKGAHPHWPFRVDSTVMADPAVTLRAVAERVEAPADTETWTELHHDRMATADDRVASHRDNDRLTPAVLSAEIAEYVDENTTVMEGVVTNRSAALHQIPLSEPGSYFWRGGAGLGWSVPAGIGAKLAHPEKRVVSLIGDGGYLFSNPASSAIAATNADAATLSVVYDNESWEAVREATRSQHGDGVSVASGVPEGEYGRSVDLSRIASVTDAYTRVVGDISSLEETLPEAIETVDAGTSAVLDVRLDE</sequence>
<proteinExistence type="inferred from homology"/>
<evidence type="ECO:0000256" key="4">
    <source>
        <dbReference type="SAM" id="MobiDB-lite"/>
    </source>
</evidence>
<dbReference type="GO" id="GO:0003984">
    <property type="term" value="F:acetolactate synthase activity"/>
    <property type="evidence" value="ECO:0007669"/>
    <property type="project" value="UniProtKB-EC"/>
</dbReference>
<dbReference type="InterPro" id="IPR012001">
    <property type="entry name" value="Thiamin_PyroP_enz_TPP-bd_dom"/>
</dbReference>
<feature type="domain" description="Thiamine pyrophosphate enzyme N-terminal TPP-binding" evidence="7">
    <location>
        <begin position="2"/>
        <end position="127"/>
    </location>
</feature>
<evidence type="ECO:0000313" key="8">
    <source>
        <dbReference type="EMBL" id="EMA37278.1"/>
    </source>
</evidence>
<dbReference type="InterPro" id="IPR045229">
    <property type="entry name" value="TPP_enz"/>
</dbReference>
<keyword evidence="2 3" id="KW-0786">Thiamine pyrophosphate</keyword>
<dbReference type="Pfam" id="PF00205">
    <property type="entry name" value="TPP_enzyme_M"/>
    <property type="match status" value="1"/>
</dbReference>
<keyword evidence="8" id="KW-0808">Transferase</keyword>
<dbReference type="CDD" id="cd02002">
    <property type="entry name" value="TPP_BFDC"/>
    <property type="match status" value="1"/>
</dbReference>
<dbReference type="NCBIfam" id="NF006203">
    <property type="entry name" value="PRK08327.1"/>
    <property type="match status" value="1"/>
</dbReference>
<evidence type="ECO:0000259" key="6">
    <source>
        <dbReference type="Pfam" id="PF02775"/>
    </source>
</evidence>
<organism evidence="8 9">
    <name type="scientific">Halococcus hamelinensis 100A6</name>
    <dbReference type="NCBI Taxonomy" id="1132509"/>
    <lineage>
        <taxon>Archaea</taxon>
        <taxon>Methanobacteriati</taxon>
        <taxon>Methanobacteriota</taxon>
        <taxon>Stenosarchaea group</taxon>
        <taxon>Halobacteria</taxon>
        <taxon>Halobacteriales</taxon>
        <taxon>Halococcaceae</taxon>
        <taxon>Halococcus</taxon>
    </lineage>
</organism>
<dbReference type="GO" id="GO:0005948">
    <property type="term" value="C:acetolactate synthase complex"/>
    <property type="evidence" value="ECO:0007669"/>
    <property type="project" value="TreeGrafter"/>
</dbReference>
<accession>M0LVU0</accession>
<dbReference type="SUPFAM" id="SSF52467">
    <property type="entry name" value="DHS-like NAD/FAD-binding domain"/>
    <property type="match status" value="1"/>
</dbReference>
<evidence type="ECO:0000259" key="5">
    <source>
        <dbReference type="Pfam" id="PF00205"/>
    </source>
</evidence>
<comment type="caution">
    <text evidence="8">The sequence shown here is derived from an EMBL/GenBank/DDBJ whole genome shotgun (WGS) entry which is preliminary data.</text>
</comment>
<dbReference type="CDD" id="cd07035">
    <property type="entry name" value="TPP_PYR_POX_like"/>
    <property type="match status" value="1"/>
</dbReference>
<dbReference type="Gene3D" id="3.40.50.970">
    <property type="match status" value="2"/>
</dbReference>
<dbReference type="GO" id="GO:0050660">
    <property type="term" value="F:flavin adenine dinucleotide binding"/>
    <property type="evidence" value="ECO:0007669"/>
    <property type="project" value="TreeGrafter"/>
</dbReference>